<feature type="compositionally biased region" description="Polar residues" evidence="1">
    <location>
        <begin position="1"/>
        <end position="12"/>
    </location>
</feature>
<dbReference type="EMBL" id="JAGSHT010000002">
    <property type="protein sequence ID" value="MBZ2194982.1"/>
    <property type="molecule type" value="Genomic_DNA"/>
</dbReference>
<dbReference type="PANTHER" id="PTHR11803">
    <property type="entry name" value="2-IMINOBUTANOATE/2-IMINOPROPANOATE DEAMINASE RIDA"/>
    <property type="match status" value="1"/>
</dbReference>
<organism evidence="2 3">
    <name type="scientific">Occultella gossypii</name>
    <dbReference type="NCBI Taxonomy" id="2800820"/>
    <lineage>
        <taxon>Bacteria</taxon>
        <taxon>Bacillati</taxon>
        <taxon>Actinomycetota</taxon>
        <taxon>Actinomycetes</taxon>
        <taxon>Micrococcales</taxon>
        <taxon>Ruaniaceae</taxon>
        <taxon>Occultella</taxon>
    </lineage>
</organism>
<protein>
    <submittedName>
        <fullName evidence="2">RidA family protein</fullName>
    </submittedName>
</protein>
<proteinExistence type="predicted"/>
<name>A0ABS7S4E4_9MICO</name>
<comment type="caution">
    <text evidence="2">The sequence shown here is derived from an EMBL/GenBank/DDBJ whole genome shotgun (WGS) entry which is preliminary data.</text>
</comment>
<reference evidence="2 3" key="1">
    <citation type="submission" date="2021-04" db="EMBL/GenBank/DDBJ databases">
        <title>Ruania sp. nov., isolated from sandy soil of mangrove forest.</title>
        <authorList>
            <person name="Ge X."/>
            <person name="Huang R."/>
            <person name="Liu W."/>
        </authorList>
    </citation>
    <scope>NUCLEOTIDE SEQUENCE [LARGE SCALE GENOMIC DNA]</scope>
    <source>
        <strain evidence="2 3">N2-46</strain>
    </source>
</reference>
<gene>
    <name evidence="2" type="ORF">KCQ71_02360</name>
</gene>
<dbReference type="Proteomes" id="UP000826651">
    <property type="component" value="Unassembled WGS sequence"/>
</dbReference>
<sequence>MGNHEPTTITKRTLTEGLPQPAGPYSHVATIGDLVITAGFGPQDPVTGEIPESVAAQTDAVLRNVAAALGAVGADLDDVLKATVHLADVHRDFAEFNAAYATHFEAPYPVRTTVGSVLPGILVEIDVVARRGGAAR</sequence>
<dbReference type="Pfam" id="PF01042">
    <property type="entry name" value="Ribonuc_L-PSP"/>
    <property type="match status" value="1"/>
</dbReference>
<accession>A0ABS7S4E4</accession>
<evidence type="ECO:0000256" key="1">
    <source>
        <dbReference type="SAM" id="MobiDB-lite"/>
    </source>
</evidence>
<dbReference type="InterPro" id="IPR035959">
    <property type="entry name" value="RutC-like_sf"/>
</dbReference>
<dbReference type="PANTHER" id="PTHR11803:SF39">
    <property type="entry name" value="2-IMINOBUTANOATE_2-IMINOPROPANOATE DEAMINASE"/>
    <property type="match status" value="1"/>
</dbReference>
<dbReference type="SUPFAM" id="SSF55298">
    <property type="entry name" value="YjgF-like"/>
    <property type="match status" value="1"/>
</dbReference>
<dbReference type="InterPro" id="IPR006175">
    <property type="entry name" value="YjgF/YER057c/UK114"/>
</dbReference>
<evidence type="ECO:0000313" key="2">
    <source>
        <dbReference type="EMBL" id="MBZ2194982.1"/>
    </source>
</evidence>
<keyword evidence="3" id="KW-1185">Reference proteome</keyword>
<feature type="region of interest" description="Disordered" evidence="1">
    <location>
        <begin position="1"/>
        <end position="21"/>
    </location>
</feature>
<evidence type="ECO:0000313" key="3">
    <source>
        <dbReference type="Proteomes" id="UP000826651"/>
    </source>
</evidence>
<dbReference type="Gene3D" id="3.30.1330.40">
    <property type="entry name" value="RutC-like"/>
    <property type="match status" value="1"/>
</dbReference>
<dbReference type="CDD" id="cd00448">
    <property type="entry name" value="YjgF_YER057c_UK114_family"/>
    <property type="match status" value="1"/>
</dbReference>
<dbReference type="RefSeq" id="WP_223402437.1">
    <property type="nucleotide sequence ID" value="NZ_JAGSHT010000002.1"/>
</dbReference>